<organism evidence="10 11">
    <name type="scientific">Methanocella arvoryzae (strain DSM 22066 / NBRC 105507 / MRE50)</name>
    <dbReference type="NCBI Taxonomy" id="351160"/>
    <lineage>
        <taxon>Archaea</taxon>
        <taxon>Methanobacteriati</taxon>
        <taxon>Methanobacteriota</taxon>
        <taxon>Stenosarchaea group</taxon>
        <taxon>Methanomicrobia</taxon>
        <taxon>Methanocellales</taxon>
        <taxon>Methanocellaceae</taxon>
        <taxon>Methanocella</taxon>
    </lineage>
</organism>
<dbReference type="EC" id="2.7.13.3" evidence="2"/>
<evidence type="ECO:0000259" key="8">
    <source>
        <dbReference type="PROSITE" id="PS50112"/>
    </source>
</evidence>
<dbReference type="InterPro" id="IPR005467">
    <property type="entry name" value="His_kinase_dom"/>
</dbReference>
<dbReference type="InterPro" id="IPR003594">
    <property type="entry name" value="HATPase_dom"/>
</dbReference>
<dbReference type="InterPro" id="IPR036890">
    <property type="entry name" value="HATPase_C_sf"/>
</dbReference>
<dbReference type="EMBL" id="AM114193">
    <property type="protein sequence ID" value="CAJ35914.1"/>
    <property type="molecule type" value="Genomic_DNA"/>
</dbReference>
<dbReference type="InterPro" id="IPR000700">
    <property type="entry name" value="PAS-assoc_C"/>
</dbReference>
<feature type="domain" description="PAC" evidence="9">
    <location>
        <begin position="184"/>
        <end position="235"/>
    </location>
</feature>
<dbReference type="eggNOG" id="arCOG06219">
    <property type="taxonomic scope" value="Archaea"/>
</dbReference>
<evidence type="ECO:0000256" key="1">
    <source>
        <dbReference type="ARBA" id="ARBA00000085"/>
    </source>
</evidence>
<dbReference type="PRINTS" id="PR00344">
    <property type="entry name" value="BCTRLSENSOR"/>
</dbReference>
<proteinExistence type="predicted"/>
<dbReference type="PANTHER" id="PTHR43711">
    <property type="entry name" value="TWO-COMPONENT HISTIDINE KINASE"/>
    <property type="match status" value="1"/>
</dbReference>
<dbReference type="eggNOG" id="arCOG06940">
    <property type="taxonomic scope" value="Archaea"/>
</dbReference>
<dbReference type="Gene3D" id="3.30.450.20">
    <property type="entry name" value="PAS domain"/>
    <property type="match status" value="1"/>
</dbReference>
<dbReference type="SMART" id="SM00387">
    <property type="entry name" value="HATPase_c"/>
    <property type="match status" value="1"/>
</dbReference>
<dbReference type="CDD" id="cd00130">
    <property type="entry name" value="PAS"/>
    <property type="match status" value="1"/>
</dbReference>
<evidence type="ECO:0000313" key="11">
    <source>
        <dbReference type="Proteomes" id="UP000000663"/>
    </source>
</evidence>
<dbReference type="GeneID" id="5143082"/>
<dbReference type="Proteomes" id="UP000000663">
    <property type="component" value="Chromosome"/>
</dbReference>
<dbReference type="InterPro" id="IPR004358">
    <property type="entry name" value="Sig_transdc_His_kin-like_C"/>
</dbReference>
<dbReference type="SUPFAM" id="SSF55785">
    <property type="entry name" value="PYP-like sensor domain (PAS domain)"/>
    <property type="match status" value="1"/>
</dbReference>
<dbReference type="PROSITE" id="PS50109">
    <property type="entry name" value="HIS_KIN"/>
    <property type="match status" value="1"/>
</dbReference>
<reference evidence="10 11" key="1">
    <citation type="journal article" date="2006" name="Science">
        <title>Genome of rice cluster I archaea -- the key methane producers in the rice rhizosphere.</title>
        <authorList>
            <person name="Erkel C."/>
            <person name="Kube M."/>
            <person name="Reinhardt R."/>
            <person name="Liesack W."/>
        </authorList>
    </citation>
    <scope>NUCLEOTIDE SEQUENCE [LARGE SCALE GENOMIC DNA]</scope>
    <source>
        <strain evidence="11">DSM 22066 / NBRC 105507 / MRE50</strain>
    </source>
</reference>
<keyword evidence="11" id="KW-1185">Reference proteome</keyword>
<keyword evidence="6" id="KW-1133">Transmembrane helix</keyword>
<feature type="transmembrane region" description="Helical" evidence="6">
    <location>
        <begin position="7"/>
        <end position="27"/>
    </location>
</feature>
<dbReference type="PROSITE" id="PS50112">
    <property type="entry name" value="PAS"/>
    <property type="match status" value="1"/>
</dbReference>
<dbReference type="PROSITE" id="PS50113">
    <property type="entry name" value="PAC"/>
    <property type="match status" value="1"/>
</dbReference>
<keyword evidence="6" id="KW-0472">Membrane</keyword>
<dbReference type="Pfam" id="PF08448">
    <property type="entry name" value="PAS_4"/>
    <property type="match status" value="1"/>
</dbReference>
<dbReference type="GO" id="GO:0004673">
    <property type="term" value="F:protein histidine kinase activity"/>
    <property type="evidence" value="ECO:0007669"/>
    <property type="project" value="UniProtKB-EC"/>
</dbReference>
<dbReference type="PANTHER" id="PTHR43711:SF1">
    <property type="entry name" value="HISTIDINE KINASE 1"/>
    <property type="match status" value="1"/>
</dbReference>
<evidence type="ECO:0000313" key="10">
    <source>
        <dbReference type="EMBL" id="CAJ35914.1"/>
    </source>
</evidence>
<keyword evidence="4 10" id="KW-0418">Kinase</keyword>
<keyword evidence="6" id="KW-0812">Transmembrane</keyword>
<gene>
    <name evidence="10" type="ORF">RCIX485</name>
</gene>
<dbReference type="STRING" id="351160.RCIX485"/>
<dbReference type="eggNOG" id="arCOG06515">
    <property type="taxonomic scope" value="Archaea"/>
</dbReference>
<feature type="transmembrane region" description="Helical" evidence="6">
    <location>
        <begin position="47"/>
        <end position="71"/>
    </location>
</feature>
<evidence type="ECO:0000256" key="4">
    <source>
        <dbReference type="ARBA" id="ARBA00022777"/>
    </source>
</evidence>
<evidence type="ECO:0000259" key="7">
    <source>
        <dbReference type="PROSITE" id="PS50109"/>
    </source>
</evidence>
<accession>Q0W6S9</accession>
<dbReference type="Pfam" id="PF02518">
    <property type="entry name" value="HATPase_c"/>
    <property type="match status" value="1"/>
</dbReference>
<dbReference type="InterPro" id="IPR000014">
    <property type="entry name" value="PAS"/>
</dbReference>
<dbReference type="Gene3D" id="3.30.565.10">
    <property type="entry name" value="Histidine kinase-like ATPase, C-terminal domain"/>
    <property type="match status" value="1"/>
</dbReference>
<dbReference type="SMART" id="SM00091">
    <property type="entry name" value="PAS"/>
    <property type="match status" value="1"/>
</dbReference>
<dbReference type="AlphaFoldDB" id="Q0W6S9"/>
<protein>
    <recommendedName>
        <fullName evidence="2">histidine kinase</fullName>
        <ecNumber evidence="2">2.7.13.3</ecNumber>
    </recommendedName>
</protein>
<dbReference type="InterPro" id="IPR013656">
    <property type="entry name" value="PAS_4"/>
</dbReference>
<dbReference type="OrthoDB" id="8127at2157"/>
<dbReference type="SUPFAM" id="SSF55874">
    <property type="entry name" value="ATPase domain of HSP90 chaperone/DNA topoisomerase II/histidine kinase"/>
    <property type="match status" value="1"/>
</dbReference>
<feature type="domain" description="PAS" evidence="8">
    <location>
        <begin position="110"/>
        <end position="182"/>
    </location>
</feature>
<name>Q0W6S9_METAR</name>
<sequence>MLEYRKYLIGLLVTASTLVALYVNLFLGTDTVYTHLFYVPVVLTGIWYYWKAVYLSLFLGALHICMGLYLTGSIVPGTLARAFTLLVVALVVAALSETSGRLYSQVRKTSEEDLRGIFNSIDQAIFICGLNGEIMDVNDRAAEIYGMPKDMATKLSLADYFITPEAPEGLFRQAWDKAMAGEEQLFEWTSKKPADGSTFPAEVSLHRIKLRDQNVIIASARDITPRRQAEEELTEARRRAELYVDLMGHDINNLNQVGIGYLEIALDTMEADDEWKALLRQPLESMQNSSKLIDNVRKLQSIQTGGSRREIANIGSLLGEVQKEYARTPDREITIDYQPPEDCYAMASPLLKEAFRNVVDNAIRHSAGQVSVRITVEKKAENGKHYHLINIEDDGPGIPDETKEKLFDRSISGRPRTRGSGLGLFIARMLIEDAKGSIRVEDRVAGDYTKGSRFVITLPACGGGRDELAPYIVT</sequence>
<keyword evidence="5" id="KW-0902">Two-component regulatory system</keyword>
<dbReference type="NCBIfam" id="TIGR00229">
    <property type="entry name" value="sensory_box"/>
    <property type="match status" value="1"/>
</dbReference>
<feature type="domain" description="Histidine kinase" evidence="7">
    <location>
        <begin position="246"/>
        <end position="462"/>
    </location>
</feature>
<evidence type="ECO:0000256" key="3">
    <source>
        <dbReference type="ARBA" id="ARBA00022679"/>
    </source>
</evidence>
<dbReference type="RefSeq" id="WP_012036590.1">
    <property type="nucleotide sequence ID" value="NC_009464.1"/>
</dbReference>
<dbReference type="GO" id="GO:0000160">
    <property type="term" value="P:phosphorelay signal transduction system"/>
    <property type="evidence" value="ECO:0007669"/>
    <property type="project" value="UniProtKB-KW"/>
</dbReference>
<evidence type="ECO:0000256" key="2">
    <source>
        <dbReference type="ARBA" id="ARBA00012438"/>
    </source>
</evidence>
<evidence type="ECO:0000259" key="9">
    <source>
        <dbReference type="PROSITE" id="PS50113"/>
    </source>
</evidence>
<dbReference type="InterPro" id="IPR050736">
    <property type="entry name" value="Sensor_HK_Regulatory"/>
</dbReference>
<dbReference type="KEGG" id="rci:RCIX485"/>
<evidence type="ECO:0000256" key="5">
    <source>
        <dbReference type="ARBA" id="ARBA00023012"/>
    </source>
</evidence>
<keyword evidence="3" id="KW-0808">Transferase</keyword>
<comment type="catalytic activity">
    <reaction evidence="1">
        <text>ATP + protein L-histidine = ADP + protein N-phospho-L-histidine.</text>
        <dbReference type="EC" id="2.7.13.3"/>
    </reaction>
</comment>
<evidence type="ECO:0000256" key="6">
    <source>
        <dbReference type="SAM" id="Phobius"/>
    </source>
</evidence>
<dbReference type="InterPro" id="IPR035965">
    <property type="entry name" value="PAS-like_dom_sf"/>
</dbReference>
<dbReference type="CDD" id="cd00075">
    <property type="entry name" value="HATPase"/>
    <property type="match status" value="1"/>
</dbReference>